<comment type="caution">
    <text evidence="1">The sequence shown here is derived from an EMBL/GenBank/DDBJ whole genome shotgun (WGS) entry which is preliminary data.</text>
</comment>
<proteinExistence type="predicted"/>
<accession>A0A6N8JPV3</accession>
<dbReference type="InterPro" id="IPR024411">
    <property type="entry name" value="Tail_terminator_phage"/>
</dbReference>
<gene>
    <name evidence="1" type="ORF">GKZ27_04955</name>
</gene>
<protein>
    <submittedName>
        <fullName evidence="1">Uncharacterized protein</fullName>
    </submittedName>
</protein>
<organism evidence="1 2">
    <name type="scientific">Adlercreutzia mucosicola</name>
    <dbReference type="NCBI Taxonomy" id="580026"/>
    <lineage>
        <taxon>Bacteria</taxon>
        <taxon>Bacillati</taxon>
        <taxon>Actinomycetota</taxon>
        <taxon>Coriobacteriia</taxon>
        <taxon>Eggerthellales</taxon>
        <taxon>Eggerthellaceae</taxon>
        <taxon>Adlercreutzia</taxon>
    </lineage>
</organism>
<sequence>MAALDLLDVMRRRLNEGGITDVFTTMPDGRRFPESVTIAFGVPDRKIVYYDGTTTSPLRVTVIVMRVSEYEAMATAQLAESILATSPLDSENGSYELESFETTDPQPLPWDESGRFVWAFDAYIDTRKDFF</sequence>
<dbReference type="EMBL" id="WSRR01000008">
    <property type="protein sequence ID" value="MVX60806.1"/>
    <property type="molecule type" value="Genomic_DNA"/>
</dbReference>
<reference evidence="1 2" key="1">
    <citation type="submission" date="2019-12" db="EMBL/GenBank/DDBJ databases">
        <title>Microbes associate with the intestines of laboratory mice.</title>
        <authorList>
            <person name="Navarre W."/>
            <person name="Wong E."/>
        </authorList>
    </citation>
    <scope>NUCLEOTIDE SEQUENCE [LARGE SCALE GENOMIC DNA]</scope>
    <source>
        <strain evidence="1 2">NM66_B29</strain>
    </source>
</reference>
<keyword evidence="2" id="KW-1185">Reference proteome</keyword>
<dbReference type="Proteomes" id="UP000463388">
    <property type="component" value="Unassembled WGS sequence"/>
</dbReference>
<evidence type="ECO:0000313" key="2">
    <source>
        <dbReference type="Proteomes" id="UP000463388"/>
    </source>
</evidence>
<name>A0A6N8JPV3_9ACTN</name>
<dbReference type="RefSeq" id="WP_160345531.1">
    <property type="nucleotide sequence ID" value="NZ_WSRR01000008.1"/>
</dbReference>
<dbReference type="OrthoDB" id="3177731at2"/>
<evidence type="ECO:0000313" key="1">
    <source>
        <dbReference type="EMBL" id="MVX60806.1"/>
    </source>
</evidence>
<dbReference type="AlphaFoldDB" id="A0A6N8JPV3"/>
<dbReference type="Pfam" id="PF12691">
    <property type="entry name" value="Phage_tail_terminator_6"/>
    <property type="match status" value="1"/>
</dbReference>